<feature type="transmembrane region" description="Helical" evidence="1">
    <location>
        <begin position="129"/>
        <end position="147"/>
    </location>
</feature>
<feature type="transmembrane region" description="Helical" evidence="1">
    <location>
        <begin position="266"/>
        <end position="298"/>
    </location>
</feature>
<organism evidence="2 3">
    <name type="scientific">Candidatus Portnoybacteria bacterium CG10_big_fil_rev_8_21_14_0_10_44_7</name>
    <dbReference type="NCBI Taxonomy" id="1974816"/>
    <lineage>
        <taxon>Bacteria</taxon>
        <taxon>Candidatus Portnoyibacteriota</taxon>
    </lineage>
</organism>
<reference evidence="3" key="1">
    <citation type="submission" date="2017-09" db="EMBL/GenBank/DDBJ databases">
        <title>Depth-based differentiation of microbial function through sediment-hosted aquifers and enrichment of novel symbionts in the deep terrestrial subsurface.</title>
        <authorList>
            <person name="Probst A.J."/>
            <person name="Ladd B."/>
            <person name="Jarett J.K."/>
            <person name="Geller-Mcgrath D.E."/>
            <person name="Sieber C.M.K."/>
            <person name="Emerson J.B."/>
            <person name="Anantharaman K."/>
            <person name="Thomas B.C."/>
            <person name="Malmstrom R."/>
            <person name="Stieglmeier M."/>
            <person name="Klingl A."/>
            <person name="Woyke T."/>
            <person name="Ryan C.M."/>
            <person name="Banfield J.F."/>
        </authorList>
    </citation>
    <scope>NUCLEOTIDE SEQUENCE [LARGE SCALE GENOMIC DNA]</scope>
</reference>
<protein>
    <submittedName>
        <fullName evidence="2">Uncharacterized protein</fullName>
    </submittedName>
</protein>
<feature type="transmembrane region" description="Helical" evidence="1">
    <location>
        <begin position="92"/>
        <end position="109"/>
    </location>
</feature>
<comment type="caution">
    <text evidence="2">The sequence shown here is derived from an EMBL/GenBank/DDBJ whole genome shotgun (WGS) entry which is preliminary data.</text>
</comment>
<name>A0A2M8KJ32_9BACT</name>
<keyword evidence="1" id="KW-0812">Transmembrane</keyword>
<proteinExistence type="predicted"/>
<dbReference type="AlphaFoldDB" id="A0A2M8KJ32"/>
<dbReference type="Proteomes" id="UP000231086">
    <property type="component" value="Unassembled WGS sequence"/>
</dbReference>
<evidence type="ECO:0000313" key="2">
    <source>
        <dbReference type="EMBL" id="PJE59926.1"/>
    </source>
</evidence>
<keyword evidence="1" id="KW-0472">Membrane</keyword>
<evidence type="ECO:0000256" key="1">
    <source>
        <dbReference type="SAM" id="Phobius"/>
    </source>
</evidence>
<dbReference type="EMBL" id="PFEA01000019">
    <property type="protein sequence ID" value="PJE59926.1"/>
    <property type="molecule type" value="Genomic_DNA"/>
</dbReference>
<accession>A0A2M8KJ32</accession>
<keyword evidence="1" id="KW-1133">Transmembrane helix</keyword>
<feature type="transmembrane region" description="Helical" evidence="1">
    <location>
        <begin position="69"/>
        <end position="86"/>
    </location>
</feature>
<feature type="transmembrane region" description="Helical" evidence="1">
    <location>
        <begin position="41"/>
        <end position="62"/>
    </location>
</feature>
<gene>
    <name evidence="2" type="ORF">COU85_00965</name>
</gene>
<evidence type="ECO:0000313" key="3">
    <source>
        <dbReference type="Proteomes" id="UP000231086"/>
    </source>
</evidence>
<sequence>MAFLTKKTFLGIIGLLILATATFFVWSLRQAFNNAGGWTKFAWPAAAALILGIFFGLGWLVADGSTKKLAVIFALVAGLPFMLFFWHNFLMLIVALAAMFFFWLAWWRGAREKQASFKIFLHKILQAGLSLFFTGLALMIASFYYSANIDEVRRGDFEVLQQNEGFGILGDLVLRTVSGQKAKNLSFNQTVDQFLTQLLEQQTGLGDDVLSNNRLAPSFQHELDLLKQEVSQNYGVSLRGDQTVASVVRVFINDKVKTAFGPYQQYIPLIFALAMFLALKAVGFIYAWVVVFCSWVLYRALLLSRIIVLATETAEKENIILRKL</sequence>